<dbReference type="Pfam" id="PF13453">
    <property type="entry name" value="Zn_ribbon_TFIIB"/>
    <property type="match status" value="2"/>
</dbReference>
<evidence type="ECO:0000313" key="2">
    <source>
        <dbReference type="EMBL" id="MBE9115734.1"/>
    </source>
</evidence>
<dbReference type="EMBL" id="JADEWZ010000009">
    <property type="protein sequence ID" value="MBE9115734.1"/>
    <property type="molecule type" value="Genomic_DNA"/>
</dbReference>
<dbReference type="AlphaFoldDB" id="A0A8J7DVC8"/>
<dbReference type="Proteomes" id="UP000654482">
    <property type="component" value="Unassembled WGS sequence"/>
</dbReference>
<comment type="caution">
    <text evidence="2">The sequence shown here is derived from an EMBL/GenBank/DDBJ whole genome shotgun (WGS) entry which is preliminary data.</text>
</comment>
<dbReference type="RefSeq" id="WP_194028831.1">
    <property type="nucleotide sequence ID" value="NZ_JADEWZ010000009.1"/>
</dbReference>
<reference evidence="2" key="1">
    <citation type="submission" date="2020-10" db="EMBL/GenBank/DDBJ databases">
        <authorList>
            <person name="Castelo-Branco R."/>
            <person name="Eusebio N."/>
            <person name="Adriana R."/>
            <person name="Vieira A."/>
            <person name="Brugerolle De Fraissinette N."/>
            <person name="Rezende De Castro R."/>
            <person name="Schneider M.P."/>
            <person name="Vasconcelos V."/>
            <person name="Leao P.N."/>
        </authorList>
    </citation>
    <scope>NUCLEOTIDE SEQUENCE</scope>
    <source>
        <strain evidence="2">LEGE 07157</strain>
    </source>
</reference>
<organism evidence="2 3">
    <name type="scientific">Lusitaniella coriacea LEGE 07157</name>
    <dbReference type="NCBI Taxonomy" id="945747"/>
    <lineage>
        <taxon>Bacteria</taxon>
        <taxon>Bacillati</taxon>
        <taxon>Cyanobacteriota</taxon>
        <taxon>Cyanophyceae</taxon>
        <taxon>Spirulinales</taxon>
        <taxon>Lusitaniellaceae</taxon>
        <taxon>Lusitaniella</taxon>
    </lineage>
</organism>
<accession>A0A8J7DVC8</accession>
<dbReference type="InterPro" id="IPR027392">
    <property type="entry name" value="TF_Znf"/>
</dbReference>
<protein>
    <submittedName>
        <fullName evidence="2">Zf-TFIIB domain-containing protein</fullName>
    </submittedName>
</protein>
<evidence type="ECO:0000313" key="3">
    <source>
        <dbReference type="Proteomes" id="UP000654482"/>
    </source>
</evidence>
<gene>
    <name evidence="2" type="ORF">IQ249_07490</name>
</gene>
<keyword evidence="3" id="KW-1185">Reference proteome</keyword>
<name>A0A8J7DVC8_9CYAN</name>
<proteinExistence type="predicted"/>
<sequence length="135" mass="15963">MSQLVCPKCRALLNPVVYAEIEVDRCPDCGGIWFDAQEAEDLKTIKGSESLDAGNPEIGEQFNEMEEDTPCPRCNVSLRGMLDIDRYSIWYEQCPQCRGMWLDAGEFKQFRQNFRPKTWRDRVKKFFRWKKKRSR</sequence>
<evidence type="ECO:0000259" key="1">
    <source>
        <dbReference type="Pfam" id="PF13453"/>
    </source>
</evidence>
<feature type="domain" description="Transcription factor zinc-finger" evidence="1">
    <location>
        <begin position="71"/>
        <end position="109"/>
    </location>
</feature>
<feature type="domain" description="Transcription factor zinc-finger" evidence="1">
    <location>
        <begin position="6"/>
        <end position="43"/>
    </location>
</feature>